<name>A0AAV7IF73_COTGL</name>
<dbReference type="EMBL" id="JAHXZJ010001864">
    <property type="protein sequence ID" value="KAH0549947.1"/>
    <property type="molecule type" value="Genomic_DNA"/>
</dbReference>
<reference evidence="1 2" key="1">
    <citation type="journal article" date="2021" name="J. Hered.">
        <title>A chromosome-level genome assembly of the parasitoid wasp, Cotesia glomerata (Hymenoptera: Braconidae).</title>
        <authorList>
            <person name="Pinto B.J."/>
            <person name="Weis J.J."/>
            <person name="Gamble T."/>
            <person name="Ode P.J."/>
            <person name="Paul R."/>
            <person name="Zaspel J.M."/>
        </authorList>
    </citation>
    <scope>NUCLEOTIDE SEQUENCE [LARGE SCALE GENOMIC DNA]</scope>
    <source>
        <strain evidence="1">CgM1</strain>
    </source>
</reference>
<comment type="caution">
    <text evidence="1">The sequence shown here is derived from an EMBL/GenBank/DDBJ whole genome shotgun (WGS) entry which is preliminary data.</text>
</comment>
<evidence type="ECO:0000313" key="1">
    <source>
        <dbReference type="EMBL" id="KAH0549947.1"/>
    </source>
</evidence>
<sequence length="106" mass="11680">MDLVSKSPVIHLASHSANGWPINSGVRDEVNKLEDLGLIHLETPGYELLSNTIDHSDQVIENNGEFNYCASAVIREKFPDQPESAKLRTLVGTWLAGAPDRERGRA</sequence>
<protein>
    <submittedName>
        <fullName evidence="1">Uncharacterized protein</fullName>
    </submittedName>
</protein>
<evidence type="ECO:0000313" key="2">
    <source>
        <dbReference type="Proteomes" id="UP000826195"/>
    </source>
</evidence>
<keyword evidence="2" id="KW-1185">Reference proteome</keyword>
<gene>
    <name evidence="1" type="ORF">KQX54_016099</name>
</gene>
<organism evidence="1 2">
    <name type="scientific">Cotesia glomerata</name>
    <name type="common">Lepidopteran parasitic wasp</name>
    <name type="synonym">Apanteles glomeratus</name>
    <dbReference type="NCBI Taxonomy" id="32391"/>
    <lineage>
        <taxon>Eukaryota</taxon>
        <taxon>Metazoa</taxon>
        <taxon>Ecdysozoa</taxon>
        <taxon>Arthropoda</taxon>
        <taxon>Hexapoda</taxon>
        <taxon>Insecta</taxon>
        <taxon>Pterygota</taxon>
        <taxon>Neoptera</taxon>
        <taxon>Endopterygota</taxon>
        <taxon>Hymenoptera</taxon>
        <taxon>Apocrita</taxon>
        <taxon>Ichneumonoidea</taxon>
        <taxon>Braconidae</taxon>
        <taxon>Microgastrinae</taxon>
        <taxon>Cotesia</taxon>
    </lineage>
</organism>
<dbReference type="AlphaFoldDB" id="A0AAV7IF73"/>
<dbReference type="Proteomes" id="UP000826195">
    <property type="component" value="Unassembled WGS sequence"/>
</dbReference>
<accession>A0AAV7IF73</accession>
<proteinExistence type="predicted"/>